<proteinExistence type="predicted"/>
<evidence type="ECO:0000313" key="2">
    <source>
        <dbReference type="EMBL" id="KAK8835489.1"/>
    </source>
</evidence>
<accession>A0ABR2GNJ4</accession>
<dbReference type="Proteomes" id="UP001470230">
    <property type="component" value="Unassembled WGS sequence"/>
</dbReference>
<organism evidence="2 3">
    <name type="scientific">Tritrichomonas musculus</name>
    <dbReference type="NCBI Taxonomy" id="1915356"/>
    <lineage>
        <taxon>Eukaryota</taxon>
        <taxon>Metamonada</taxon>
        <taxon>Parabasalia</taxon>
        <taxon>Tritrichomonadida</taxon>
        <taxon>Tritrichomonadidae</taxon>
        <taxon>Tritrichomonas</taxon>
    </lineage>
</organism>
<comment type="caution">
    <text evidence="2">The sequence shown here is derived from an EMBL/GenBank/DDBJ whole genome shotgun (WGS) entry which is preliminary data.</text>
</comment>
<evidence type="ECO:0000313" key="3">
    <source>
        <dbReference type="Proteomes" id="UP001470230"/>
    </source>
</evidence>
<feature type="compositionally biased region" description="Basic residues" evidence="1">
    <location>
        <begin position="54"/>
        <end position="69"/>
    </location>
</feature>
<evidence type="ECO:0000256" key="1">
    <source>
        <dbReference type="SAM" id="MobiDB-lite"/>
    </source>
</evidence>
<gene>
    <name evidence="2" type="ORF">M9Y10_046110</name>
</gene>
<feature type="region of interest" description="Disordered" evidence="1">
    <location>
        <begin position="46"/>
        <end position="83"/>
    </location>
</feature>
<sequence length="125" mass="14806">MGRRGKDWRKIRSINVFINGTQESFDLDSQERIIDMKKVDDLFTPPHEREAKEKLKKKASTQKKHKKAKQIVNQPEGNDDAFYIPNNYNDSSIITEFSYNESMMDELFVSNEDEMSFEIFNFNQE</sequence>
<protein>
    <submittedName>
        <fullName evidence="2">Uncharacterized protein</fullName>
    </submittedName>
</protein>
<keyword evidence="3" id="KW-1185">Reference proteome</keyword>
<name>A0ABR2GNJ4_9EUKA</name>
<reference evidence="2 3" key="1">
    <citation type="submission" date="2024-04" db="EMBL/GenBank/DDBJ databases">
        <title>Tritrichomonas musculus Genome.</title>
        <authorList>
            <person name="Alves-Ferreira E."/>
            <person name="Grigg M."/>
            <person name="Lorenzi H."/>
            <person name="Galac M."/>
        </authorList>
    </citation>
    <scope>NUCLEOTIDE SEQUENCE [LARGE SCALE GENOMIC DNA]</scope>
    <source>
        <strain evidence="2 3">EAF2021</strain>
    </source>
</reference>
<dbReference type="EMBL" id="JAPFFF010000094">
    <property type="protein sequence ID" value="KAK8835489.1"/>
    <property type="molecule type" value="Genomic_DNA"/>
</dbReference>